<dbReference type="InterPro" id="IPR004521">
    <property type="entry name" value="Uncharacterised_CHP00451"/>
</dbReference>
<dbReference type="Pfam" id="PF14810">
    <property type="entry name" value="TGT_C2"/>
    <property type="match status" value="1"/>
</dbReference>
<comment type="caution">
    <text evidence="2">The sequence shown here is derived from an EMBL/GenBank/DDBJ whole genome shotgun (WGS) entry which is preliminary data.</text>
</comment>
<accession>A0A7C0Y8Y1</accession>
<dbReference type="SUPFAM" id="SSF88697">
    <property type="entry name" value="PUA domain-like"/>
    <property type="match status" value="1"/>
</dbReference>
<dbReference type="SMART" id="SM00359">
    <property type="entry name" value="PUA"/>
    <property type="match status" value="1"/>
</dbReference>
<dbReference type="InterPro" id="IPR029402">
    <property type="entry name" value="TGT_C2"/>
</dbReference>
<dbReference type="EMBL" id="DRBS01000142">
    <property type="protein sequence ID" value="HDD43951.1"/>
    <property type="molecule type" value="Genomic_DNA"/>
</dbReference>
<dbReference type="InterPro" id="IPR015947">
    <property type="entry name" value="PUA-like_sf"/>
</dbReference>
<dbReference type="NCBIfam" id="TIGR00451">
    <property type="entry name" value="unchar_dom_2"/>
    <property type="match status" value="1"/>
</dbReference>
<name>A0A7C0Y8Y1_DESA2</name>
<dbReference type="Pfam" id="PF01472">
    <property type="entry name" value="PUA"/>
    <property type="match status" value="1"/>
</dbReference>
<dbReference type="PROSITE" id="PS50890">
    <property type="entry name" value="PUA"/>
    <property type="match status" value="1"/>
</dbReference>
<dbReference type="Gene3D" id="2.30.130.10">
    <property type="entry name" value="PUA domain"/>
    <property type="match status" value="1"/>
</dbReference>
<evidence type="ECO:0000313" key="2">
    <source>
        <dbReference type="EMBL" id="HDD43951.1"/>
    </source>
</evidence>
<gene>
    <name evidence="2" type="ORF">ENG63_03705</name>
</gene>
<sequence length="163" mass="18812">MLSSTPSVFEIFKLRQVLNYQYGHNVGDYLINENENHIKIIRSKQTKRIKNVYINEKNIVNLRAKDGYYIITIESSKIILDKIKKPFMRLIVSDEAIPYIRKGYSLFCKYVENGDFDLYPGDTVILVDKNDKILGIGKLVLNLEEIKSLKRGIAAKPSKIISQ</sequence>
<proteinExistence type="predicted"/>
<dbReference type="GO" id="GO:0003723">
    <property type="term" value="F:RNA binding"/>
    <property type="evidence" value="ECO:0007669"/>
    <property type="project" value="InterPro"/>
</dbReference>
<dbReference type="Proteomes" id="UP000886289">
    <property type="component" value="Unassembled WGS sequence"/>
</dbReference>
<dbReference type="InterPro" id="IPR038250">
    <property type="entry name" value="TGT_C2_sf"/>
</dbReference>
<evidence type="ECO:0000259" key="1">
    <source>
        <dbReference type="SMART" id="SM00359"/>
    </source>
</evidence>
<dbReference type="SUPFAM" id="SSF88802">
    <property type="entry name" value="Pre-PUA domain"/>
    <property type="match status" value="1"/>
</dbReference>
<dbReference type="InterPro" id="IPR002478">
    <property type="entry name" value="PUA"/>
</dbReference>
<dbReference type="AlphaFoldDB" id="A0A7C0Y8Y1"/>
<dbReference type="InterPro" id="IPR036974">
    <property type="entry name" value="PUA_sf"/>
</dbReference>
<feature type="domain" description="PUA" evidence="1">
    <location>
        <begin position="88"/>
        <end position="162"/>
    </location>
</feature>
<dbReference type="Gene3D" id="3.10.450.90">
    <property type="entry name" value="ArcTGT, C2 domain"/>
    <property type="match status" value="1"/>
</dbReference>
<reference evidence="2" key="1">
    <citation type="journal article" date="2020" name="mSystems">
        <title>Genome- and Community-Level Interaction Insights into Carbon Utilization and Element Cycling Functions of Hydrothermarchaeota in Hydrothermal Sediment.</title>
        <authorList>
            <person name="Zhou Z."/>
            <person name="Liu Y."/>
            <person name="Xu W."/>
            <person name="Pan J."/>
            <person name="Luo Z.H."/>
            <person name="Li M."/>
        </authorList>
    </citation>
    <scope>NUCLEOTIDE SEQUENCE [LARGE SCALE GENOMIC DNA]</scope>
    <source>
        <strain evidence="2">HyVt-233</strain>
    </source>
</reference>
<protein>
    <recommendedName>
        <fullName evidence="1">PUA domain-containing protein</fullName>
    </recommendedName>
</protein>
<dbReference type="CDD" id="cd21149">
    <property type="entry name" value="PUA_archaeosine_TGT"/>
    <property type="match status" value="1"/>
</dbReference>
<organism evidence="2">
    <name type="scientific">Desulfofervidus auxilii</name>
    <dbReference type="NCBI Taxonomy" id="1621989"/>
    <lineage>
        <taxon>Bacteria</taxon>
        <taxon>Pseudomonadati</taxon>
        <taxon>Thermodesulfobacteriota</taxon>
        <taxon>Candidatus Desulfofervidia</taxon>
        <taxon>Candidatus Desulfofervidales</taxon>
        <taxon>Candidatus Desulfofervidaceae</taxon>
        <taxon>Candidatus Desulfofervidus</taxon>
    </lineage>
</organism>